<proteinExistence type="predicted"/>
<gene>
    <name evidence="1" type="ORF">MML48_6g00011519</name>
</gene>
<reference evidence="1" key="1">
    <citation type="submission" date="2022-04" db="EMBL/GenBank/DDBJ databases">
        <title>Chromosome-scale genome assembly of Holotrichia oblita Faldermann.</title>
        <authorList>
            <person name="Rongchong L."/>
        </authorList>
    </citation>
    <scope>NUCLEOTIDE SEQUENCE</scope>
    <source>
        <strain evidence="1">81SQS9</strain>
    </source>
</reference>
<keyword evidence="2" id="KW-1185">Reference proteome</keyword>
<accession>A0ACB9SY89</accession>
<evidence type="ECO:0000313" key="2">
    <source>
        <dbReference type="Proteomes" id="UP001056778"/>
    </source>
</evidence>
<evidence type="ECO:0000313" key="1">
    <source>
        <dbReference type="EMBL" id="KAI4459536.1"/>
    </source>
</evidence>
<sequence length="154" mass="17677">MNMHCKICSKDVSPEKEVACDLCKQFVHSVCSGLSRLETQCLKSKDRRITFYCPECTDFKLQLKNMHTLTKLVQDLRDEVDALKKKAGHRVEEDVYETERVVQELLDRERRKENIVLFNVAEINAGSRSDQVNGDVTICKEVLSILDISLDNSI</sequence>
<organism evidence="1 2">
    <name type="scientific">Holotrichia oblita</name>
    <name type="common">Chafer beetle</name>
    <dbReference type="NCBI Taxonomy" id="644536"/>
    <lineage>
        <taxon>Eukaryota</taxon>
        <taxon>Metazoa</taxon>
        <taxon>Ecdysozoa</taxon>
        <taxon>Arthropoda</taxon>
        <taxon>Hexapoda</taxon>
        <taxon>Insecta</taxon>
        <taxon>Pterygota</taxon>
        <taxon>Neoptera</taxon>
        <taxon>Endopterygota</taxon>
        <taxon>Coleoptera</taxon>
        <taxon>Polyphaga</taxon>
        <taxon>Scarabaeiformia</taxon>
        <taxon>Scarabaeidae</taxon>
        <taxon>Melolonthinae</taxon>
        <taxon>Holotrichia</taxon>
    </lineage>
</organism>
<dbReference type="EMBL" id="CM043020">
    <property type="protein sequence ID" value="KAI4459536.1"/>
    <property type="molecule type" value="Genomic_DNA"/>
</dbReference>
<name>A0ACB9SY89_HOLOL</name>
<comment type="caution">
    <text evidence="1">The sequence shown here is derived from an EMBL/GenBank/DDBJ whole genome shotgun (WGS) entry which is preliminary data.</text>
</comment>
<protein>
    <submittedName>
        <fullName evidence="1">Zinc finger phd-type</fullName>
    </submittedName>
</protein>
<dbReference type="Proteomes" id="UP001056778">
    <property type="component" value="Chromosome 6"/>
</dbReference>